<reference evidence="2 3" key="1">
    <citation type="submission" date="2017-08" db="EMBL/GenBank/DDBJ databases">
        <title>Infants hospitalized years apart are colonized by the same room-sourced microbial strains.</title>
        <authorList>
            <person name="Brooks B."/>
            <person name="Olm M.R."/>
            <person name="Firek B.A."/>
            <person name="Baker R."/>
            <person name="Thomas B.C."/>
            <person name="Morowitz M.J."/>
            <person name="Banfield J.F."/>
        </authorList>
    </citation>
    <scope>NUCLEOTIDE SEQUENCE [LARGE SCALE GENOMIC DNA]</scope>
    <source>
        <strain evidence="2">S2_009_000_R2_73</strain>
    </source>
</reference>
<dbReference type="EMBL" id="QFOL01000001">
    <property type="protein sequence ID" value="PZP54369.1"/>
    <property type="molecule type" value="Genomic_DNA"/>
</dbReference>
<accession>A0A2W5HKU1</accession>
<evidence type="ECO:0000256" key="1">
    <source>
        <dbReference type="SAM" id="Phobius"/>
    </source>
</evidence>
<comment type="caution">
    <text evidence="2">The sequence shown here is derived from an EMBL/GenBank/DDBJ whole genome shotgun (WGS) entry which is preliminary data.</text>
</comment>
<evidence type="ECO:0000313" key="3">
    <source>
        <dbReference type="Proteomes" id="UP000249769"/>
    </source>
</evidence>
<protein>
    <submittedName>
        <fullName evidence="2">Uncharacterized protein</fullName>
    </submittedName>
</protein>
<dbReference type="Proteomes" id="UP000249769">
    <property type="component" value="Unassembled WGS sequence"/>
</dbReference>
<organism evidence="2 3">
    <name type="scientific">Agrobacterium fabrum</name>
    <dbReference type="NCBI Taxonomy" id="1176649"/>
    <lineage>
        <taxon>Bacteria</taxon>
        <taxon>Pseudomonadati</taxon>
        <taxon>Pseudomonadota</taxon>
        <taxon>Alphaproteobacteria</taxon>
        <taxon>Hyphomicrobiales</taxon>
        <taxon>Rhizobiaceae</taxon>
        <taxon>Rhizobium/Agrobacterium group</taxon>
        <taxon>Agrobacterium</taxon>
        <taxon>Agrobacterium tumefaciens complex</taxon>
    </lineage>
</organism>
<name>A0A2W5HKU1_9HYPH</name>
<keyword evidence="1" id="KW-1133">Transmembrane helix</keyword>
<sequence>MRAAETPANAGLKISRVSAHRHTRERAGMKIGLSKLACGFVIVGCLLIGDGRGVERSRDWD</sequence>
<keyword evidence="1" id="KW-0812">Transmembrane</keyword>
<keyword evidence="1" id="KW-0472">Membrane</keyword>
<feature type="transmembrane region" description="Helical" evidence="1">
    <location>
        <begin position="31"/>
        <end position="49"/>
    </location>
</feature>
<gene>
    <name evidence="2" type="ORF">DI595_00290</name>
</gene>
<proteinExistence type="predicted"/>
<dbReference type="AlphaFoldDB" id="A0A2W5HKU1"/>
<evidence type="ECO:0000313" key="2">
    <source>
        <dbReference type="EMBL" id="PZP54369.1"/>
    </source>
</evidence>